<name>A0ACC2DVC9_DIPCM</name>
<evidence type="ECO:0000313" key="2">
    <source>
        <dbReference type="Proteomes" id="UP001162992"/>
    </source>
</evidence>
<comment type="caution">
    <text evidence="1">The sequence shown here is derived from an EMBL/GenBank/DDBJ whole genome shotgun (WGS) entry which is preliminary data.</text>
</comment>
<dbReference type="Proteomes" id="UP001162992">
    <property type="component" value="Chromosome 4"/>
</dbReference>
<proteinExistence type="predicted"/>
<gene>
    <name evidence="1" type="ORF">O6H91_04G027100</name>
</gene>
<organism evidence="1 2">
    <name type="scientific">Diphasiastrum complanatum</name>
    <name type="common">Issler's clubmoss</name>
    <name type="synonym">Lycopodium complanatum</name>
    <dbReference type="NCBI Taxonomy" id="34168"/>
    <lineage>
        <taxon>Eukaryota</taxon>
        <taxon>Viridiplantae</taxon>
        <taxon>Streptophyta</taxon>
        <taxon>Embryophyta</taxon>
        <taxon>Tracheophyta</taxon>
        <taxon>Lycopodiopsida</taxon>
        <taxon>Lycopodiales</taxon>
        <taxon>Lycopodiaceae</taxon>
        <taxon>Lycopodioideae</taxon>
        <taxon>Diphasiastrum</taxon>
    </lineage>
</organism>
<reference evidence="2" key="1">
    <citation type="journal article" date="2024" name="Proc. Natl. Acad. Sci. U.S.A.">
        <title>Extraordinary preservation of gene collinearity over three hundred million years revealed in homosporous lycophytes.</title>
        <authorList>
            <person name="Li C."/>
            <person name="Wickell D."/>
            <person name="Kuo L.Y."/>
            <person name="Chen X."/>
            <person name="Nie B."/>
            <person name="Liao X."/>
            <person name="Peng D."/>
            <person name="Ji J."/>
            <person name="Jenkins J."/>
            <person name="Williams M."/>
            <person name="Shu S."/>
            <person name="Plott C."/>
            <person name="Barry K."/>
            <person name="Rajasekar S."/>
            <person name="Grimwood J."/>
            <person name="Han X."/>
            <person name="Sun S."/>
            <person name="Hou Z."/>
            <person name="He W."/>
            <person name="Dai G."/>
            <person name="Sun C."/>
            <person name="Schmutz J."/>
            <person name="Leebens-Mack J.H."/>
            <person name="Li F.W."/>
            <person name="Wang L."/>
        </authorList>
    </citation>
    <scope>NUCLEOTIDE SEQUENCE [LARGE SCALE GENOMIC DNA]</scope>
    <source>
        <strain evidence="2">cv. PW_Plant_1</strain>
    </source>
</reference>
<dbReference type="EMBL" id="CM055095">
    <property type="protein sequence ID" value="KAJ7558159.1"/>
    <property type="molecule type" value="Genomic_DNA"/>
</dbReference>
<protein>
    <submittedName>
        <fullName evidence="1">Uncharacterized protein</fullName>
    </submittedName>
</protein>
<keyword evidence="2" id="KW-1185">Reference proteome</keyword>
<sequence length="503" mass="53783">MALPLHLASLLVLVIFSVLVLDVSFAQDGLHRISLKKKALTTERLMIKAAGSRRAEQLGCFSSASLGSSQADYVPLKNVMDAQYFGEIGIGTPPQTFGVIFDTGSSNLWVPSSKCYLSLACWFHHKYTSSKSSTYHADGSPISIKYGTGEMAGFLSADDVTVGNIKVKGQVFAEATSEPGLTFLAAKFDGILGLGFKQISQDQVTPLWYNIVHQKLVAQPVFSFWLNRNAADENNGGELVFGGVDPKHFSGEHIYTPVTREGYWQIAMGDVLIAGKSTGFCAGGCAAIVDSGTSLLAGPPGIIAEINQAIGANGVVSEQCKVVVAQYGDQIVELLLAQVTPDQVCSQIGVCNSNSPKIASVLDRENVHAGDDVICNACEMALTWAQNQLRQNKTKSQIASYLDQLCERLPSPNGESIVDCNAIPHLPNVAFTIANQALVLTPEQYILEVSSGGQSQCISGFIGLDVPPPAGPLWILGDIFMGVYHTVFDFGNRRVGFAEATHS</sequence>
<accession>A0ACC2DVC9</accession>
<evidence type="ECO:0000313" key="1">
    <source>
        <dbReference type="EMBL" id="KAJ7558159.1"/>
    </source>
</evidence>